<organism evidence="2 3">
    <name type="scientific">Bacteroides faecis</name>
    <dbReference type="NCBI Taxonomy" id="674529"/>
    <lineage>
        <taxon>Bacteria</taxon>
        <taxon>Pseudomonadati</taxon>
        <taxon>Bacteroidota</taxon>
        <taxon>Bacteroidia</taxon>
        <taxon>Bacteroidales</taxon>
        <taxon>Bacteroidaceae</taxon>
        <taxon>Bacteroides</taxon>
    </lineage>
</organism>
<dbReference type="Gene3D" id="3.40.50.2000">
    <property type="entry name" value="Glycogen Phosphorylase B"/>
    <property type="match status" value="1"/>
</dbReference>
<dbReference type="InterPro" id="IPR001296">
    <property type="entry name" value="Glyco_trans_1"/>
</dbReference>
<dbReference type="GeneID" id="69591967"/>
<proteinExistence type="predicted"/>
<dbReference type="SUPFAM" id="SSF53756">
    <property type="entry name" value="UDP-Glycosyltransferase/glycogen phosphorylase"/>
    <property type="match status" value="1"/>
</dbReference>
<protein>
    <submittedName>
        <fullName evidence="2">Glycosyltransferase family 4 protein</fullName>
    </submittedName>
</protein>
<feature type="domain" description="Glycosyl transferase family 1" evidence="1">
    <location>
        <begin position="164"/>
        <end position="345"/>
    </location>
</feature>
<sequence>MMNITIYLGPRTGSSVDATHIEKGNPGVGGTPFCMLELAVYLHDTRRYNVTILAVREYRLKQGIRFFQIERDSDICNVVEELKTDILILSQFNNRNLEVKIAKLKCKVVIWSHNYIFSHFCNFITNTPQIVCNVFVGKQLYDRYIDDDVIKKSTFIYNMYSDKFPDIKREDDHKTVVYMGALIPGKGFLELCSIWKKVLNRIPEAKLLVMGSGKLYGEAELGKLGIASTKYEQLLEKYILDTQGNIIPSVKFLGVVGEGKEEIFRKASVGIVNPSGRTETFGMGVVEMGEARLPVVTIGKNGYFDTVQSGKSGILSKSLDTMADDIVKLLTDHSLNKKMGDEAKRNNQRFLPSVIGPQWDVLLEDIYSDTLKFEILKPSRPYSNNFKWIRICISKIRFGLGIRYIPSMIKIESYLVKLLYK</sequence>
<reference evidence="2" key="1">
    <citation type="submission" date="2022-08" db="EMBL/GenBank/DDBJ databases">
        <title>Genome Sequencing of Bacteroides fragilis Group Isolates with Nanopore Technology.</title>
        <authorList>
            <person name="Tisza M.J."/>
            <person name="Smith D."/>
            <person name="Dekker J.P."/>
        </authorList>
    </citation>
    <scope>NUCLEOTIDE SEQUENCE</scope>
    <source>
        <strain evidence="2">BFG-527</strain>
    </source>
</reference>
<name>A0ABY5TE52_9BACE</name>
<dbReference type="EMBL" id="CP103141">
    <property type="protein sequence ID" value="UVQ74617.1"/>
    <property type="molecule type" value="Genomic_DNA"/>
</dbReference>
<dbReference type="Proteomes" id="UP001060104">
    <property type="component" value="Chromosome"/>
</dbReference>
<gene>
    <name evidence="2" type="ORF">NXY30_27415</name>
</gene>
<keyword evidence="3" id="KW-1185">Reference proteome</keyword>
<dbReference type="PANTHER" id="PTHR12526">
    <property type="entry name" value="GLYCOSYLTRANSFERASE"/>
    <property type="match status" value="1"/>
</dbReference>
<evidence type="ECO:0000313" key="2">
    <source>
        <dbReference type="EMBL" id="UVQ74617.1"/>
    </source>
</evidence>
<evidence type="ECO:0000313" key="3">
    <source>
        <dbReference type="Proteomes" id="UP001060104"/>
    </source>
</evidence>
<evidence type="ECO:0000259" key="1">
    <source>
        <dbReference type="Pfam" id="PF00534"/>
    </source>
</evidence>
<dbReference type="CDD" id="cd03801">
    <property type="entry name" value="GT4_PimA-like"/>
    <property type="match status" value="1"/>
</dbReference>
<dbReference type="RefSeq" id="WP_109115616.1">
    <property type="nucleotide sequence ID" value="NZ_CP081916.1"/>
</dbReference>
<accession>A0ABY5TE52</accession>
<dbReference type="PANTHER" id="PTHR12526:SF630">
    <property type="entry name" value="GLYCOSYLTRANSFERASE"/>
    <property type="match status" value="1"/>
</dbReference>
<dbReference type="Pfam" id="PF00534">
    <property type="entry name" value="Glycos_transf_1"/>
    <property type="match status" value="1"/>
</dbReference>